<evidence type="ECO:0000256" key="7">
    <source>
        <dbReference type="PIRSR" id="PIRSR000615-2"/>
    </source>
</evidence>
<dbReference type="Proteomes" id="UP001152795">
    <property type="component" value="Unassembled WGS sequence"/>
</dbReference>
<feature type="active site" description="Proton acceptor" evidence="6">
    <location>
        <position position="104"/>
    </location>
</feature>
<dbReference type="InterPro" id="IPR001245">
    <property type="entry name" value="Ser-Thr/Tyr_kinase_cat_dom"/>
</dbReference>
<dbReference type="FunFam" id="1.10.510.10:FF:000554">
    <property type="entry name" value="Predicted protein"/>
    <property type="match status" value="1"/>
</dbReference>
<feature type="binding site" evidence="8">
    <location>
        <position position="109"/>
    </location>
    <ligand>
        <name>Mg(2+)</name>
        <dbReference type="ChEBI" id="CHEBI:18420"/>
    </ligand>
</feature>
<accession>A0A7D9LEU7</accession>
<dbReference type="PANTHER" id="PTHR24416:SF611">
    <property type="entry name" value="TYROSINE-PROTEIN KINASE TRANSMEMBRANE RECEPTOR ROR"/>
    <property type="match status" value="1"/>
</dbReference>
<feature type="non-terminal residue" evidence="9">
    <location>
        <position position="1"/>
    </location>
</feature>
<dbReference type="PROSITE" id="PS00109">
    <property type="entry name" value="PROTEIN_KINASE_TYR"/>
    <property type="match status" value="1"/>
</dbReference>
<keyword evidence="8" id="KW-0479">Metal-binding</keyword>
<keyword evidence="3 9" id="KW-0418">Kinase</keyword>
<dbReference type="Pfam" id="PF07714">
    <property type="entry name" value="PK_Tyr_Ser-Thr"/>
    <property type="match status" value="1"/>
</dbReference>
<reference evidence="9" key="1">
    <citation type="submission" date="2020-04" db="EMBL/GenBank/DDBJ databases">
        <authorList>
            <person name="Alioto T."/>
            <person name="Alioto T."/>
            <person name="Gomez Garrido J."/>
        </authorList>
    </citation>
    <scope>NUCLEOTIDE SEQUENCE</scope>
    <source>
        <strain evidence="9">A484AB</strain>
    </source>
</reference>
<dbReference type="GO" id="GO:0004714">
    <property type="term" value="F:transmembrane receptor protein tyrosine kinase activity"/>
    <property type="evidence" value="ECO:0007669"/>
    <property type="project" value="TreeGrafter"/>
</dbReference>
<comment type="caution">
    <text evidence="9">The sequence shown here is derived from an EMBL/GenBank/DDBJ whole genome shotgun (WGS) entry which is preliminary data.</text>
</comment>
<proteinExistence type="predicted"/>
<evidence type="ECO:0000256" key="8">
    <source>
        <dbReference type="PIRSR" id="PIRSR000615-3"/>
    </source>
</evidence>
<dbReference type="InterPro" id="IPR011009">
    <property type="entry name" value="Kinase-like_dom_sf"/>
</dbReference>
<gene>
    <name evidence="9" type="ORF">PACLA_8A013449</name>
</gene>
<organism evidence="9 10">
    <name type="scientific">Paramuricea clavata</name>
    <name type="common">Red gorgonian</name>
    <name type="synonym">Violescent sea-whip</name>
    <dbReference type="NCBI Taxonomy" id="317549"/>
    <lineage>
        <taxon>Eukaryota</taxon>
        <taxon>Metazoa</taxon>
        <taxon>Cnidaria</taxon>
        <taxon>Anthozoa</taxon>
        <taxon>Octocorallia</taxon>
        <taxon>Malacalcyonacea</taxon>
        <taxon>Plexauridae</taxon>
        <taxon>Paramuricea</taxon>
    </lineage>
</organism>
<keyword evidence="9" id="KW-0675">Receptor</keyword>
<keyword evidence="4 7" id="KW-0067">ATP-binding</keyword>
<dbReference type="GO" id="GO:0005524">
    <property type="term" value="F:ATP binding"/>
    <property type="evidence" value="ECO:0007669"/>
    <property type="project" value="UniProtKB-KW"/>
</dbReference>
<dbReference type="GO" id="GO:0043235">
    <property type="term" value="C:receptor complex"/>
    <property type="evidence" value="ECO:0007669"/>
    <property type="project" value="TreeGrafter"/>
</dbReference>
<dbReference type="InterPro" id="IPR008266">
    <property type="entry name" value="Tyr_kinase_AS"/>
</dbReference>
<keyword evidence="8" id="KW-0460">Magnesium</keyword>
<dbReference type="GO" id="GO:0007169">
    <property type="term" value="P:cell surface receptor protein tyrosine kinase signaling pathway"/>
    <property type="evidence" value="ECO:0007669"/>
    <property type="project" value="TreeGrafter"/>
</dbReference>
<keyword evidence="1" id="KW-0808">Transferase</keyword>
<evidence type="ECO:0000256" key="1">
    <source>
        <dbReference type="ARBA" id="ARBA00022679"/>
    </source>
</evidence>
<dbReference type="PROSITE" id="PS50011">
    <property type="entry name" value="PROTEIN_KINASE_DOM"/>
    <property type="match status" value="1"/>
</dbReference>
<dbReference type="InterPro" id="IPR020635">
    <property type="entry name" value="Tyr_kinase_cat_dom"/>
</dbReference>
<dbReference type="InterPro" id="IPR000719">
    <property type="entry name" value="Prot_kinase_dom"/>
</dbReference>
<evidence type="ECO:0000256" key="4">
    <source>
        <dbReference type="ARBA" id="ARBA00022840"/>
    </source>
</evidence>
<feature type="binding site" evidence="8">
    <location>
        <position position="122"/>
    </location>
    <ligand>
        <name>Mg(2+)</name>
        <dbReference type="ChEBI" id="CHEBI:18420"/>
    </ligand>
</feature>
<feature type="binding site" evidence="7">
    <location>
        <position position="108"/>
    </location>
    <ligand>
        <name>ATP</name>
        <dbReference type="ChEBI" id="CHEBI:30616"/>
    </ligand>
</feature>
<dbReference type="SMART" id="SM00219">
    <property type="entry name" value="TyrKc"/>
    <property type="match status" value="1"/>
</dbReference>
<dbReference type="OrthoDB" id="5976751at2759"/>
<keyword evidence="10" id="KW-1185">Reference proteome</keyword>
<name>A0A7D9LEU7_PARCT</name>
<evidence type="ECO:0000256" key="5">
    <source>
        <dbReference type="ARBA" id="ARBA00023137"/>
    </source>
</evidence>
<dbReference type="PRINTS" id="PR00109">
    <property type="entry name" value="TYRKINASE"/>
</dbReference>
<evidence type="ECO:0000256" key="2">
    <source>
        <dbReference type="ARBA" id="ARBA00022741"/>
    </source>
</evidence>
<dbReference type="SUPFAM" id="SSF56112">
    <property type="entry name" value="Protein kinase-like (PK-like)"/>
    <property type="match status" value="1"/>
</dbReference>
<dbReference type="Gene3D" id="1.10.510.10">
    <property type="entry name" value="Transferase(Phosphotransferase) domain 1"/>
    <property type="match status" value="1"/>
</dbReference>
<evidence type="ECO:0000313" key="10">
    <source>
        <dbReference type="Proteomes" id="UP001152795"/>
    </source>
</evidence>
<sequence length="268" mass="30594">EASEVEKRSLKIELQNMSTMDPHPNIVNLIGAQTQNPNGAFYVVVEYCVNGDLYNYVKKYRTDLSSTGRKGNGTSIEYFTRLRIAFDVANGMSYLSTKGFIHRDLAARNVLLEGDLRAKVSDFGRTRDIGNTYEVFQSVRKNEPIPTRWMPVETLRYQIFNLKSDVWSFGVLLWEIESGGTRPYNDDTTYRQVVDKVVYQGYRLQQPYNCPDVIYQIMQECWKIDPDERPTFTQIATNLGSLLQAHLPGPPQYSTFPSSPSTVNNTTA</sequence>
<keyword evidence="5" id="KW-0829">Tyrosine-protein kinase</keyword>
<dbReference type="EMBL" id="CACRXK020017526">
    <property type="protein sequence ID" value="CAB4031312.1"/>
    <property type="molecule type" value="Genomic_DNA"/>
</dbReference>
<dbReference type="AlphaFoldDB" id="A0A7D9LEU7"/>
<evidence type="ECO:0000256" key="6">
    <source>
        <dbReference type="PIRSR" id="PIRSR000615-1"/>
    </source>
</evidence>
<protein>
    <submittedName>
        <fullName evidence="9">Tyrosine- kinase receptor Tie-1 isoform X3</fullName>
    </submittedName>
</protein>
<dbReference type="PANTHER" id="PTHR24416">
    <property type="entry name" value="TYROSINE-PROTEIN KINASE RECEPTOR"/>
    <property type="match status" value="1"/>
</dbReference>
<dbReference type="GO" id="GO:0005886">
    <property type="term" value="C:plasma membrane"/>
    <property type="evidence" value="ECO:0007669"/>
    <property type="project" value="TreeGrafter"/>
</dbReference>
<evidence type="ECO:0000313" key="9">
    <source>
        <dbReference type="EMBL" id="CAB4031312.1"/>
    </source>
</evidence>
<dbReference type="PIRSF" id="PIRSF000615">
    <property type="entry name" value="TyrPK_CSF1-R"/>
    <property type="match status" value="1"/>
</dbReference>
<dbReference type="GO" id="GO:0046872">
    <property type="term" value="F:metal ion binding"/>
    <property type="evidence" value="ECO:0007669"/>
    <property type="project" value="UniProtKB-KW"/>
</dbReference>
<dbReference type="CDD" id="cd00192">
    <property type="entry name" value="PTKc"/>
    <property type="match status" value="1"/>
</dbReference>
<dbReference type="InterPro" id="IPR050122">
    <property type="entry name" value="RTK"/>
</dbReference>
<evidence type="ECO:0000256" key="3">
    <source>
        <dbReference type="ARBA" id="ARBA00022777"/>
    </source>
</evidence>
<keyword evidence="2 7" id="KW-0547">Nucleotide-binding</keyword>